<gene>
    <name evidence="2" type="ORF">WM40_04855</name>
</gene>
<evidence type="ECO:0000256" key="1">
    <source>
        <dbReference type="SAM" id="MobiDB-lite"/>
    </source>
</evidence>
<proteinExistence type="predicted"/>
<comment type="caution">
    <text evidence="2">The sequence shown here is derived from an EMBL/GenBank/DDBJ whole genome shotgun (WGS) entry which is preliminary data.</text>
</comment>
<feature type="region of interest" description="Disordered" evidence="1">
    <location>
        <begin position="1"/>
        <end position="30"/>
    </location>
</feature>
<reference evidence="2 3" key="1">
    <citation type="submission" date="2015-03" db="EMBL/GenBank/DDBJ databases">
        <title>Draft Genome Sequence of Burkholderia andropogonis type strain ICMP2807, isolated from Sorghum bicolor.</title>
        <authorList>
            <person name="Lopes-Santos L."/>
            <person name="Castro D.B."/>
            <person name="Ottoboni L.M."/>
            <person name="Park D."/>
            <person name="Weirc B.S."/>
            <person name="Destefano S.A."/>
        </authorList>
    </citation>
    <scope>NUCLEOTIDE SEQUENCE [LARGE SCALE GENOMIC DNA]</scope>
    <source>
        <strain evidence="2 3">ICMP2807</strain>
    </source>
</reference>
<dbReference type="PATRIC" id="fig|28092.6.peg.1153"/>
<protein>
    <submittedName>
        <fullName evidence="2">Uncharacterized protein</fullName>
    </submittedName>
</protein>
<evidence type="ECO:0000313" key="2">
    <source>
        <dbReference type="EMBL" id="KKB64716.1"/>
    </source>
</evidence>
<organism evidence="2 3">
    <name type="scientific">Robbsia andropogonis</name>
    <dbReference type="NCBI Taxonomy" id="28092"/>
    <lineage>
        <taxon>Bacteria</taxon>
        <taxon>Pseudomonadati</taxon>
        <taxon>Pseudomonadota</taxon>
        <taxon>Betaproteobacteria</taxon>
        <taxon>Burkholderiales</taxon>
        <taxon>Burkholderiaceae</taxon>
        <taxon>Robbsia</taxon>
    </lineage>
</organism>
<dbReference type="Proteomes" id="UP000033618">
    <property type="component" value="Unassembled WGS sequence"/>
</dbReference>
<sequence>MRREGAGSRRGAMRASDDTVREGPVSPVTGSGIFRKTLLRIVPSAAFREGRNHGYRPLLFSIPIELVRRHVPTLRADTTSIDPEMVGWHFPSNASFQKQTFVYAFVRRRFHAREVLSIQYA</sequence>
<name>A0A0F5K3L7_9BURK</name>
<dbReference type="EMBL" id="LAQU01000003">
    <property type="protein sequence ID" value="KKB64716.1"/>
    <property type="molecule type" value="Genomic_DNA"/>
</dbReference>
<keyword evidence="3" id="KW-1185">Reference proteome</keyword>
<accession>A0A0F5K3L7</accession>
<dbReference type="AlphaFoldDB" id="A0A0F5K3L7"/>
<evidence type="ECO:0000313" key="3">
    <source>
        <dbReference type="Proteomes" id="UP000033618"/>
    </source>
</evidence>